<feature type="signal peptide" evidence="1">
    <location>
        <begin position="1"/>
        <end position="18"/>
    </location>
</feature>
<evidence type="ECO:0000256" key="1">
    <source>
        <dbReference type="SAM" id="SignalP"/>
    </source>
</evidence>
<proteinExistence type="predicted"/>
<reference evidence="2 3" key="1">
    <citation type="submission" date="2020-08" db="EMBL/GenBank/DDBJ databases">
        <title>Genomic Encyclopedia of Type Strains, Phase IV (KMG-IV): sequencing the most valuable type-strain genomes for metagenomic binning, comparative biology and taxonomic classification.</title>
        <authorList>
            <person name="Goeker M."/>
        </authorList>
    </citation>
    <scope>NUCLEOTIDE SEQUENCE [LARGE SCALE GENOMIC DNA]</scope>
    <source>
        <strain evidence="2 3">DSM 104969</strain>
    </source>
</reference>
<dbReference type="Proteomes" id="UP000555103">
    <property type="component" value="Unassembled WGS sequence"/>
</dbReference>
<accession>A0A840CT63</accession>
<comment type="caution">
    <text evidence="2">The sequence shown here is derived from an EMBL/GenBank/DDBJ whole genome shotgun (WGS) entry which is preliminary data.</text>
</comment>
<dbReference type="AlphaFoldDB" id="A0A840CT63"/>
<evidence type="ECO:0000313" key="3">
    <source>
        <dbReference type="Proteomes" id="UP000555103"/>
    </source>
</evidence>
<dbReference type="PROSITE" id="PS51257">
    <property type="entry name" value="PROKAR_LIPOPROTEIN"/>
    <property type="match status" value="1"/>
</dbReference>
<name>A0A840CT63_9BACT</name>
<protein>
    <recommendedName>
        <fullName evidence="4">Lipocalin-like domain-containing protein</fullName>
    </recommendedName>
</protein>
<dbReference type="EMBL" id="JACIEP010000006">
    <property type="protein sequence ID" value="MBB4036075.1"/>
    <property type="molecule type" value="Genomic_DNA"/>
</dbReference>
<organism evidence="2 3">
    <name type="scientific">Dysgonomonas hofstadii</name>
    <dbReference type="NCBI Taxonomy" id="637886"/>
    <lineage>
        <taxon>Bacteria</taxon>
        <taxon>Pseudomonadati</taxon>
        <taxon>Bacteroidota</taxon>
        <taxon>Bacteroidia</taxon>
        <taxon>Bacteroidales</taxon>
        <taxon>Dysgonomonadaceae</taxon>
        <taxon>Dysgonomonas</taxon>
    </lineage>
</organism>
<keyword evidence="1" id="KW-0732">Signal</keyword>
<gene>
    <name evidence="2" type="ORF">GGR21_001976</name>
</gene>
<evidence type="ECO:0000313" key="2">
    <source>
        <dbReference type="EMBL" id="MBB4036075.1"/>
    </source>
</evidence>
<keyword evidence="3" id="KW-1185">Reference proteome</keyword>
<dbReference type="RefSeq" id="WP_183306990.1">
    <property type="nucleotide sequence ID" value="NZ_JACIEP010000006.1"/>
</dbReference>
<feature type="chain" id="PRO_5033063390" description="Lipocalin-like domain-containing protein" evidence="1">
    <location>
        <begin position="19"/>
        <end position="127"/>
    </location>
</feature>
<sequence length="127" mass="14441">MKKLIFCCLCVLVFMACGESSGVTGRWAMEMEGTNDTAFLLPNDSICAPELHFFNDTIYLEVQVDGQIARNDFVGIYSMKNDEIKIVGRLGEERLCKFKIVDGDTMLISYLSEPDKIVMRLRKIKED</sequence>
<evidence type="ECO:0008006" key="4">
    <source>
        <dbReference type="Google" id="ProtNLM"/>
    </source>
</evidence>